<feature type="compositionally biased region" description="Basic and acidic residues" evidence="1">
    <location>
        <begin position="1010"/>
        <end position="1025"/>
    </location>
</feature>
<protein>
    <submittedName>
        <fullName evidence="3">Retrovirus-related Pol polyprotein from transposon TNT 1-94</fullName>
    </submittedName>
</protein>
<dbReference type="PANTHER" id="PTHR11439">
    <property type="entry name" value="GAG-POL-RELATED RETROTRANSPOSON"/>
    <property type="match status" value="1"/>
</dbReference>
<dbReference type="Pfam" id="PF07727">
    <property type="entry name" value="RVT_2"/>
    <property type="match status" value="1"/>
</dbReference>
<feature type="region of interest" description="Disordered" evidence="1">
    <location>
        <begin position="649"/>
        <end position="726"/>
    </location>
</feature>
<feature type="compositionally biased region" description="Basic and acidic residues" evidence="1">
    <location>
        <begin position="716"/>
        <end position="726"/>
    </location>
</feature>
<evidence type="ECO:0000259" key="2">
    <source>
        <dbReference type="Pfam" id="PF07727"/>
    </source>
</evidence>
<dbReference type="EMBL" id="BKCJ010001283">
    <property type="protein sequence ID" value="GEU40287.1"/>
    <property type="molecule type" value="Genomic_DNA"/>
</dbReference>
<dbReference type="SUPFAM" id="SSF56672">
    <property type="entry name" value="DNA/RNA polymerases"/>
    <property type="match status" value="1"/>
</dbReference>
<feature type="region of interest" description="Disordered" evidence="1">
    <location>
        <begin position="1003"/>
        <end position="1104"/>
    </location>
</feature>
<evidence type="ECO:0000313" key="3">
    <source>
        <dbReference type="EMBL" id="GEU40287.1"/>
    </source>
</evidence>
<name>A0A6L2JUR1_TANCI</name>
<dbReference type="InterPro" id="IPR013103">
    <property type="entry name" value="RVT_2"/>
</dbReference>
<dbReference type="AlphaFoldDB" id="A0A6L2JUR1"/>
<dbReference type="CDD" id="cd09272">
    <property type="entry name" value="RNase_HI_RT_Ty1"/>
    <property type="match status" value="1"/>
</dbReference>
<feature type="compositionally biased region" description="Polar residues" evidence="1">
    <location>
        <begin position="1034"/>
        <end position="1045"/>
    </location>
</feature>
<dbReference type="PANTHER" id="PTHR11439:SF483">
    <property type="entry name" value="PEPTIDE SYNTHASE GLIP-LIKE, PUTATIVE (AFU_ORTHOLOGUE AFUA_3G12920)-RELATED"/>
    <property type="match status" value="1"/>
</dbReference>
<organism evidence="3">
    <name type="scientific">Tanacetum cinerariifolium</name>
    <name type="common">Dalmatian daisy</name>
    <name type="synonym">Chrysanthemum cinerariifolium</name>
    <dbReference type="NCBI Taxonomy" id="118510"/>
    <lineage>
        <taxon>Eukaryota</taxon>
        <taxon>Viridiplantae</taxon>
        <taxon>Streptophyta</taxon>
        <taxon>Embryophyta</taxon>
        <taxon>Tracheophyta</taxon>
        <taxon>Spermatophyta</taxon>
        <taxon>Magnoliopsida</taxon>
        <taxon>eudicotyledons</taxon>
        <taxon>Gunneridae</taxon>
        <taxon>Pentapetalae</taxon>
        <taxon>asterids</taxon>
        <taxon>campanulids</taxon>
        <taxon>Asterales</taxon>
        <taxon>Asteraceae</taxon>
        <taxon>Asteroideae</taxon>
        <taxon>Anthemideae</taxon>
        <taxon>Anthemidinae</taxon>
        <taxon>Tanacetum</taxon>
    </lineage>
</organism>
<feature type="domain" description="Reverse transcriptase Ty1/copia-type" evidence="2">
    <location>
        <begin position="1"/>
        <end position="166"/>
    </location>
</feature>
<feature type="compositionally biased region" description="Acidic residues" evidence="1">
    <location>
        <begin position="659"/>
        <end position="688"/>
    </location>
</feature>
<evidence type="ECO:0000256" key="1">
    <source>
        <dbReference type="SAM" id="MobiDB-lite"/>
    </source>
</evidence>
<gene>
    <name evidence="3" type="ORF">Tci_012265</name>
</gene>
<feature type="compositionally biased region" description="Basic and acidic residues" evidence="1">
    <location>
        <begin position="1071"/>
        <end position="1086"/>
    </location>
</feature>
<reference evidence="3" key="1">
    <citation type="journal article" date="2019" name="Sci. Rep.">
        <title>Draft genome of Tanacetum cinerariifolium, the natural source of mosquito coil.</title>
        <authorList>
            <person name="Yamashiro T."/>
            <person name="Shiraishi A."/>
            <person name="Satake H."/>
            <person name="Nakayama K."/>
        </authorList>
    </citation>
    <scope>NUCLEOTIDE SEQUENCE</scope>
</reference>
<dbReference type="InterPro" id="IPR043502">
    <property type="entry name" value="DNA/RNA_pol_sf"/>
</dbReference>
<sequence length="1225" mass="140053">MVAHGFRQEERIEFEESFAPVARIEAIRIFVAYAAYKNMTIYQMDVKTTFLNGKLKEEVYVSQPEGIIDQDNPSHVYKLKKALYGLKQAPRAWYDMLYSFLISQHFSKGAVDPTLFTKKAGNDLLLVQIYVDNIIFASTDNALCDEFANIMTYKFKMSVMEIIMKYGMLTMDFVDTRMIDKSKLDKDLQGKPIDLTLYRGMIGSLMYLTSSRSNLVFAVCMCARYQAKPAEKHLHEVKRIFRYLKGTIDMGLWYSKDSCISLTSYADVDHARCQDSRRITSKSAQFLGDKLVSWSSKKQKCTAMSSTETEYIAISGSKHIDILYHFIKEQVENGVVELYFVTTKYRLADIFTKALPRERFNFLIEKLGMRSMSSATLKSLTEEEDEIVSSITAQQAKLDLALVPKEKRLEIRKCNRRLNPGKKQREPTFQVVLDALALTPCYSTFLTTADVLEVYMHQFLDSIHKYKTSYRAHKKQDKMYYPRFTKFIVHYFLNKDKTISWRNKIKMHTSRDDYLINALRFVSENEVSQLYEARLPKYMKSPEMRETKAYKTYLGYATRAIPPKIARKFKQASQTKKDINLNLVPVDEEPKSAKKKVSVKKTTRKESLGVVLRDTPVESLSKKKEKVTVDKGKGIELLSEVALTEKAQLKNEKGSNFEQETDENETGFESDQQENEEEVKDDDEEEDEFVKSPSNYTPTDDEDETNVESNVDYNAEGDKDKGRDDTTNLLYDDVDIRLNEAVHAGEGQKEGTDVEMINLQQGNENLEITLDQVIEDAHVTISTILKKTEVPVTSSSHSSDLASKFLNFADIPPIDAEIVSPTDVHVHHEVPSNQTPTLLTVPVTVIIESSLVCTTTIPQSLPSFTHLPPLSKPTPPPTTEATNPISALLDFASVFRFNNRVSALEKTVSELRLDDPLKTQVTALVDEHLDSRLRATRDEFMSYLSESVTARITEQVKIQLPHILPEEILVDKIEKSQSYLTATEHRECYDGLIKSYELDKNRGLKKRKTSKDVKPTQGPKTKDSKSGLSKRTKSQSTSFGKSVQTEESEFEVPDVPQNQKGNLGNDDEEPMKEVASKRDWFTKPEKPQNLTDPDWNVGKTPRKDQLKAGTRNNFAELEYEFKECYKALSKKLDWDNPKGGDYPFDLTKPLLLVMKENHQTVPVDYFFNNDLKYLQVRISTMTYTSSTTKTKATQYDLLGIKDMVPNIWSLVKVAYDKHALLGISY</sequence>
<proteinExistence type="predicted"/>
<comment type="caution">
    <text evidence="3">The sequence shown here is derived from an EMBL/GenBank/DDBJ whole genome shotgun (WGS) entry which is preliminary data.</text>
</comment>
<accession>A0A6L2JUR1</accession>